<evidence type="ECO:0000313" key="2">
    <source>
        <dbReference type="EMBL" id="KAA8820182.1"/>
    </source>
</evidence>
<dbReference type="Proteomes" id="UP000345527">
    <property type="component" value="Unassembled WGS sequence"/>
</dbReference>
<evidence type="ECO:0000313" key="4">
    <source>
        <dbReference type="Proteomes" id="UP000345527"/>
    </source>
</evidence>
<dbReference type="InterPro" id="IPR036890">
    <property type="entry name" value="HATPase_C_sf"/>
</dbReference>
<dbReference type="AlphaFoldDB" id="A0A5J5E549"/>
<keyword evidence="1" id="KW-0472">Membrane</keyword>
<keyword evidence="1" id="KW-1133">Transmembrane helix</keyword>
<dbReference type="OrthoDB" id="3240431at2"/>
<feature type="transmembrane region" description="Helical" evidence="1">
    <location>
        <begin position="67"/>
        <end position="83"/>
    </location>
</feature>
<keyword evidence="5" id="KW-1185">Reference proteome</keyword>
<sequence length="438" mass="47143">MKRIHISMSGMRSTMAGMKSIVGKAFSRPVSRPPIGWPWRVLTAASFIPVLVDSLYSLPMLNRDGAAVLLLVAFVAACMLALWRPGISSVMLAALYTASCMTPSNVSVLVLAPTAMGVVCLAREWGVAGFASATVCSGAALIKALSVHGDVIYGYGSNNGRMTGFPNMSITAGSGGLYWESTIGTCAILLMCAFAGVTWACKIDMDAVERDREALRRRLVNIGLADQLHNSLCNDLVYIVYSASHALEREKEGRGAQYDLCQIKETARSALGKTRTVISKLESDETAKTRDTQTSAINISASQSKSLDITPLIEEYDQRLRRLGFQGGTVAPPNLRFPVDPELGCVLHETITEIYTNILKYADPQGGYVVSVQVDNDSLRISAANTIRDDPDPQLSQGTGMQRCKMAVESLGGQFLSSRQYGHWNCAVTIPCGTPSPA</sequence>
<reference evidence="4 5" key="1">
    <citation type="journal article" date="2019" name="Syst. Appl. Microbiol.">
        <title>Characterization of Bifidobacterium species in feaces of the Egyptian fruit bat: Description of B. vespertilionis sp. nov. and B. rousetti sp. nov.</title>
        <authorList>
            <person name="Modesto M."/>
            <person name="Satti M."/>
            <person name="Watanabe K."/>
            <person name="Puglisi E."/>
            <person name="Morelli L."/>
            <person name="Huang C.-H."/>
            <person name="Liou J.-S."/>
            <person name="Miyashita M."/>
            <person name="Tamura T."/>
            <person name="Saito S."/>
            <person name="Mori K."/>
            <person name="Huang L."/>
            <person name="Sciavilla P."/>
            <person name="Sandri C."/>
            <person name="Spiezio C."/>
            <person name="Vitali F."/>
            <person name="Cavalieri D."/>
            <person name="Perpetuini G."/>
            <person name="Tofalo R."/>
            <person name="Bonetti A."/>
            <person name="Arita M."/>
            <person name="Mattarelli P."/>
        </authorList>
    </citation>
    <scope>NUCLEOTIDE SEQUENCE [LARGE SCALE GENOMIC DNA]</scope>
    <source>
        <strain evidence="2 5">RST16</strain>
        <strain evidence="3 4">RST8</strain>
    </source>
</reference>
<dbReference type="Proteomes" id="UP000374630">
    <property type="component" value="Unassembled WGS sequence"/>
</dbReference>
<comment type="caution">
    <text evidence="3">The sequence shown here is derived from an EMBL/GenBank/DDBJ whole genome shotgun (WGS) entry which is preliminary data.</text>
</comment>
<evidence type="ECO:0000313" key="3">
    <source>
        <dbReference type="EMBL" id="KAA8823893.1"/>
    </source>
</evidence>
<dbReference type="EMBL" id="RZOA01000005">
    <property type="protein sequence ID" value="KAA8823893.1"/>
    <property type="molecule type" value="Genomic_DNA"/>
</dbReference>
<feature type="transmembrane region" description="Helical" evidence="1">
    <location>
        <begin position="177"/>
        <end position="200"/>
    </location>
</feature>
<keyword evidence="1" id="KW-0812">Transmembrane</keyword>
<name>A0A5J5E549_9BIFI</name>
<evidence type="ECO:0000256" key="1">
    <source>
        <dbReference type="SAM" id="Phobius"/>
    </source>
</evidence>
<dbReference type="RefSeq" id="WP_150353638.1">
    <property type="nucleotide sequence ID" value="NZ_RZNZ01000008.1"/>
</dbReference>
<evidence type="ECO:0000313" key="5">
    <source>
        <dbReference type="Proteomes" id="UP000374630"/>
    </source>
</evidence>
<gene>
    <name evidence="3" type="ORF">EM848_03600</name>
    <name evidence="2" type="ORF">EMO90_07050</name>
</gene>
<proteinExistence type="predicted"/>
<organism evidence="3 4">
    <name type="scientific">Bifidobacterium vespertilionis</name>
    <dbReference type="NCBI Taxonomy" id="2562524"/>
    <lineage>
        <taxon>Bacteria</taxon>
        <taxon>Bacillati</taxon>
        <taxon>Actinomycetota</taxon>
        <taxon>Actinomycetes</taxon>
        <taxon>Bifidobacteriales</taxon>
        <taxon>Bifidobacteriaceae</taxon>
        <taxon>Bifidobacterium</taxon>
    </lineage>
</organism>
<protein>
    <submittedName>
        <fullName evidence="3">Uncharacterized protein</fullName>
    </submittedName>
</protein>
<dbReference type="Gene3D" id="3.30.565.10">
    <property type="entry name" value="Histidine kinase-like ATPase, C-terminal domain"/>
    <property type="match status" value="1"/>
</dbReference>
<dbReference type="EMBL" id="RZNZ01000008">
    <property type="protein sequence ID" value="KAA8820182.1"/>
    <property type="molecule type" value="Genomic_DNA"/>
</dbReference>
<accession>A0A5J5E549</accession>